<keyword evidence="1" id="KW-0472">Membrane</keyword>
<gene>
    <name evidence="2" type="ORF">HYG85_23865</name>
</gene>
<dbReference type="EMBL" id="CP058561">
    <property type="protein sequence ID" value="QUH31805.1"/>
    <property type="molecule type" value="Genomic_DNA"/>
</dbReference>
<feature type="transmembrane region" description="Helical" evidence="1">
    <location>
        <begin position="12"/>
        <end position="30"/>
    </location>
</feature>
<proteinExistence type="predicted"/>
<evidence type="ECO:0000256" key="1">
    <source>
        <dbReference type="SAM" id="Phobius"/>
    </source>
</evidence>
<dbReference type="KEGG" id="vgu:HYG85_23865"/>
<keyword evidence="1" id="KW-1133">Transmembrane helix</keyword>
<evidence type="ECO:0000313" key="3">
    <source>
        <dbReference type="Proteomes" id="UP000677305"/>
    </source>
</evidence>
<dbReference type="AlphaFoldDB" id="A0A8J8MFS9"/>
<evidence type="ECO:0000313" key="2">
    <source>
        <dbReference type="EMBL" id="QUH31805.1"/>
    </source>
</evidence>
<organism evidence="2 3">
    <name type="scientific">Vallitalea guaymasensis</name>
    <dbReference type="NCBI Taxonomy" id="1185412"/>
    <lineage>
        <taxon>Bacteria</taxon>
        <taxon>Bacillati</taxon>
        <taxon>Bacillota</taxon>
        <taxon>Clostridia</taxon>
        <taxon>Lachnospirales</taxon>
        <taxon>Vallitaleaceae</taxon>
        <taxon>Vallitalea</taxon>
    </lineage>
</organism>
<dbReference type="Proteomes" id="UP000677305">
    <property type="component" value="Chromosome"/>
</dbReference>
<dbReference type="RefSeq" id="WP_212691734.1">
    <property type="nucleotide sequence ID" value="NZ_CP058561.1"/>
</dbReference>
<feature type="transmembrane region" description="Helical" evidence="1">
    <location>
        <begin position="83"/>
        <end position="112"/>
    </location>
</feature>
<name>A0A8J8MFS9_9FIRM</name>
<accession>A0A8J8MFS9</accession>
<keyword evidence="3" id="KW-1185">Reference proteome</keyword>
<keyword evidence="1" id="KW-0812">Transmembrane</keyword>
<feature type="transmembrane region" description="Helical" evidence="1">
    <location>
        <begin position="42"/>
        <end position="63"/>
    </location>
</feature>
<protein>
    <submittedName>
        <fullName evidence="2">Uncharacterized protein</fullName>
    </submittedName>
</protein>
<reference evidence="2 3" key="1">
    <citation type="submission" date="2020-07" db="EMBL/GenBank/DDBJ databases">
        <title>Vallitalea guaymasensis genome.</title>
        <authorList>
            <person name="Postec A."/>
        </authorList>
    </citation>
    <scope>NUCLEOTIDE SEQUENCE [LARGE SCALE GENOMIC DNA]</scope>
    <source>
        <strain evidence="2 3">Ra1766G1</strain>
    </source>
</reference>
<sequence length="120" mass="13892">MTCNNNSFKNEFSNVLLFLYFLVIIIILILQIPEAGTIEKLIYLSGAITGVAIKTIIIFLYWYTIMPKYIDDDNKINIVKLSVGILLVLLAFYVFDFNFIVTFIILSIVIILKKDYHIFN</sequence>